<evidence type="ECO:0000313" key="2">
    <source>
        <dbReference type="EMBL" id="RCI70733.1"/>
    </source>
</evidence>
<feature type="domain" description="Glycoside hydrolase family 19 catalytic" evidence="1">
    <location>
        <begin position="39"/>
        <end position="93"/>
    </location>
</feature>
<dbReference type="InterPro" id="IPR052354">
    <property type="entry name" value="Cell_Wall_Dynamics_Protein"/>
</dbReference>
<dbReference type="PANTHER" id="PTHR34408:SF1">
    <property type="entry name" value="GLYCOSYL HYDROLASE FAMILY 19 DOMAIN-CONTAINING PROTEIN HI_1415"/>
    <property type="match status" value="1"/>
</dbReference>
<dbReference type="PANTHER" id="PTHR34408">
    <property type="entry name" value="FAMILY PROTEIN, PUTATIVE-RELATED"/>
    <property type="match status" value="1"/>
</dbReference>
<proteinExistence type="predicted"/>
<dbReference type="EMBL" id="QORE01001866">
    <property type="protein sequence ID" value="RCI70733.1"/>
    <property type="molecule type" value="Genomic_DNA"/>
</dbReference>
<dbReference type="Pfam" id="PF00182">
    <property type="entry name" value="Glyco_hydro_19"/>
    <property type="match status" value="1"/>
</dbReference>
<dbReference type="InterPro" id="IPR000726">
    <property type="entry name" value="Glyco_hydro_19_cat"/>
</dbReference>
<dbReference type="AlphaFoldDB" id="A0A367M180"/>
<dbReference type="SUPFAM" id="SSF53955">
    <property type="entry name" value="Lysozyme-like"/>
    <property type="match status" value="1"/>
</dbReference>
<organism evidence="2 3">
    <name type="scientific">Pseudomonas aeruginosa</name>
    <dbReference type="NCBI Taxonomy" id="287"/>
    <lineage>
        <taxon>Bacteria</taxon>
        <taxon>Pseudomonadati</taxon>
        <taxon>Pseudomonadota</taxon>
        <taxon>Gammaproteobacteria</taxon>
        <taxon>Pseudomonadales</taxon>
        <taxon>Pseudomonadaceae</taxon>
        <taxon>Pseudomonas</taxon>
    </lineage>
</organism>
<dbReference type="Gene3D" id="1.10.530.10">
    <property type="match status" value="1"/>
</dbReference>
<keyword evidence="2" id="KW-0378">Hydrolase</keyword>
<dbReference type="Proteomes" id="UP000253594">
    <property type="component" value="Unassembled WGS sequence"/>
</dbReference>
<accession>A0A367M180</accession>
<gene>
    <name evidence="2" type="ORF">DT376_32920</name>
</gene>
<reference evidence="2 3" key="1">
    <citation type="submission" date="2018-07" db="EMBL/GenBank/DDBJ databases">
        <title>Mechanisms of high-level aminoglycoside resistance among Gram-negative pathogens in Brazil.</title>
        <authorList>
            <person name="Ballaben A.S."/>
            <person name="Darini A.L.C."/>
            <person name="Doi Y."/>
        </authorList>
    </citation>
    <scope>NUCLEOTIDE SEQUENCE [LARGE SCALE GENOMIC DNA]</scope>
    <source>
        <strain evidence="2 3">B2-305</strain>
    </source>
</reference>
<comment type="caution">
    <text evidence="2">The sequence shown here is derived from an EMBL/GenBank/DDBJ whole genome shotgun (WGS) entry which is preliminary data.</text>
</comment>
<dbReference type="GO" id="GO:0006032">
    <property type="term" value="P:chitin catabolic process"/>
    <property type="evidence" value="ECO:0007669"/>
    <property type="project" value="InterPro"/>
</dbReference>
<name>A0A367M180_PSEAI</name>
<protein>
    <submittedName>
        <fullName evidence="2">Glycoside hydrolase family 19 protein</fullName>
    </submittedName>
</protein>
<dbReference type="InterPro" id="IPR023346">
    <property type="entry name" value="Lysozyme-like_dom_sf"/>
</dbReference>
<feature type="non-terminal residue" evidence="2">
    <location>
        <position position="1"/>
    </location>
</feature>
<dbReference type="GO" id="GO:0016998">
    <property type="term" value="P:cell wall macromolecule catabolic process"/>
    <property type="evidence" value="ECO:0007669"/>
    <property type="project" value="InterPro"/>
</dbReference>
<dbReference type="RefSeq" id="WP_320472150.1">
    <property type="nucleotide sequence ID" value="NZ_JAXCOZ010000098.1"/>
</dbReference>
<dbReference type="GO" id="GO:0004568">
    <property type="term" value="F:chitinase activity"/>
    <property type="evidence" value="ECO:0007669"/>
    <property type="project" value="InterPro"/>
</dbReference>
<sequence length="133" mass="14570">YLGADGQPNALAQRLARNPRAIANNAYASRNGNGDEASGDGWRYRGRGLLQITGRSNYRAAGTGLGQPLEQEPELLEQPEWAAISAAWWWSTHGLNELADRGEFAAITRRINGGLNGQAERLALWERAKRVLS</sequence>
<evidence type="ECO:0000313" key="3">
    <source>
        <dbReference type="Proteomes" id="UP000253594"/>
    </source>
</evidence>
<evidence type="ECO:0000259" key="1">
    <source>
        <dbReference type="Pfam" id="PF00182"/>
    </source>
</evidence>